<evidence type="ECO:0000313" key="3">
    <source>
        <dbReference type="Proteomes" id="UP000306918"/>
    </source>
</evidence>
<dbReference type="InterPro" id="IPR028994">
    <property type="entry name" value="Integrin_alpha_N"/>
</dbReference>
<dbReference type="EMBL" id="STFF01000001">
    <property type="protein sequence ID" value="THU40764.1"/>
    <property type="molecule type" value="Genomic_DNA"/>
</dbReference>
<proteinExistence type="predicted"/>
<gene>
    <name evidence="2" type="ORF">FAM09_01220</name>
</gene>
<dbReference type="OrthoDB" id="1081439at2"/>
<feature type="signal peptide" evidence="1">
    <location>
        <begin position="1"/>
        <end position="20"/>
    </location>
</feature>
<keyword evidence="1" id="KW-0732">Signal</keyword>
<keyword evidence="3" id="KW-1185">Reference proteome</keyword>
<reference evidence="2 3" key="1">
    <citation type="submission" date="2019-04" db="EMBL/GenBank/DDBJ databases">
        <title>Niastella caeni sp. nov., isolated from activated sludge.</title>
        <authorList>
            <person name="Sheng M."/>
        </authorList>
    </citation>
    <scope>NUCLEOTIDE SEQUENCE [LARGE SCALE GENOMIC DNA]</scope>
    <source>
        <strain evidence="2 3">HX-2-15</strain>
    </source>
</reference>
<name>A0A4S8I2C2_9BACT</name>
<feature type="chain" id="PRO_5020199822" description="VCBS repeat-containing protein" evidence="1">
    <location>
        <begin position="21"/>
        <end position="197"/>
    </location>
</feature>
<dbReference type="RefSeq" id="WP_136575256.1">
    <property type="nucleotide sequence ID" value="NZ_STFF01000001.1"/>
</dbReference>
<dbReference type="Proteomes" id="UP000306918">
    <property type="component" value="Unassembled WGS sequence"/>
</dbReference>
<dbReference type="SUPFAM" id="SSF69318">
    <property type="entry name" value="Integrin alpha N-terminal domain"/>
    <property type="match status" value="1"/>
</dbReference>
<evidence type="ECO:0008006" key="4">
    <source>
        <dbReference type="Google" id="ProtNLM"/>
    </source>
</evidence>
<comment type="caution">
    <text evidence="2">The sequence shown here is derived from an EMBL/GenBank/DDBJ whole genome shotgun (WGS) entry which is preliminary data.</text>
</comment>
<organism evidence="2 3">
    <name type="scientific">Niastella caeni</name>
    <dbReference type="NCBI Taxonomy" id="2569763"/>
    <lineage>
        <taxon>Bacteria</taxon>
        <taxon>Pseudomonadati</taxon>
        <taxon>Bacteroidota</taxon>
        <taxon>Chitinophagia</taxon>
        <taxon>Chitinophagales</taxon>
        <taxon>Chitinophagaceae</taxon>
        <taxon>Niastella</taxon>
    </lineage>
</organism>
<accession>A0A4S8I2C2</accession>
<evidence type="ECO:0000256" key="1">
    <source>
        <dbReference type="SAM" id="SignalP"/>
    </source>
</evidence>
<dbReference type="AlphaFoldDB" id="A0A4S8I2C2"/>
<sequence length="197" mass="21681">MKKTLLLTPVLLFASSMLYAQSTTSLTDVAMLLFKNVKTKLTIAEQNQVAAKTGFVLSGNKDQPFAADKDSKEYPFAAFVYPTDMNKDGKEEIFVVFGNTFTSGNAGSSITLYIKNAAGTYMPHLGFPGTIPEALTTSSMSYPDLLIGGPGMEYPVQRWNGKTYVFNRTVKDKDYGKLKKKGIDAMSKTYQESITMK</sequence>
<protein>
    <recommendedName>
        <fullName evidence="4">VCBS repeat-containing protein</fullName>
    </recommendedName>
</protein>
<evidence type="ECO:0000313" key="2">
    <source>
        <dbReference type="EMBL" id="THU40764.1"/>
    </source>
</evidence>